<keyword evidence="2" id="KW-0223">Dioxygenase</keyword>
<evidence type="ECO:0000256" key="3">
    <source>
        <dbReference type="ARBA" id="ARBA00023002"/>
    </source>
</evidence>
<evidence type="ECO:0000313" key="5">
    <source>
        <dbReference type="EMBL" id="WDE10489.1"/>
    </source>
</evidence>
<dbReference type="InterPro" id="IPR051842">
    <property type="entry name" value="uS12_prolyl_hydroxylase"/>
</dbReference>
<sequence length="217" mass="25559">MHWEKQLNQNGYVQIKNFLPEAQALSFRRKILTAKHYKTWDLLTTPYRPLMSIKDILTSSTVDKRRHQQAVKAFQCRQFSFSFYRTGNKHEKAHGSGDIHRTFCQLLQQRVNEPLTLDGEVTDTFLALFTKGQFINYHSDKGAGKYAFIYQLSKGWQHKYGGQLELYPKRIKFYKKSLQPEFNSLVLLKIDHPMYHSVRVLKNPIHKPRITISGWLV</sequence>
<name>A0ABY7VA15_9GAMM</name>
<dbReference type="PANTHER" id="PTHR12117:SF0">
    <property type="entry name" value="PROLYL 3-HYDROXYLASE OGFOD1"/>
    <property type="match status" value="1"/>
</dbReference>
<dbReference type="Pfam" id="PF13661">
    <property type="entry name" value="2OG-FeII_Oxy_4"/>
    <property type="match status" value="1"/>
</dbReference>
<dbReference type="RefSeq" id="WP_274050526.1">
    <property type="nucleotide sequence ID" value="NZ_CP059693.1"/>
</dbReference>
<gene>
    <name evidence="5" type="ORF">H3N35_19810</name>
</gene>
<organism evidence="5 6">
    <name type="scientific">Thalassomonas haliotis</name>
    <dbReference type="NCBI Taxonomy" id="485448"/>
    <lineage>
        <taxon>Bacteria</taxon>
        <taxon>Pseudomonadati</taxon>
        <taxon>Pseudomonadota</taxon>
        <taxon>Gammaproteobacteria</taxon>
        <taxon>Alteromonadales</taxon>
        <taxon>Colwelliaceae</taxon>
        <taxon>Thalassomonas</taxon>
    </lineage>
</organism>
<dbReference type="Gene3D" id="2.60.120.620">
    <property type="entry name" value="q2cbj1_9rhob like domain"/>
    <property type="match status" value="1"/>
</dbReference>
<dbReference type="InterPro" id="IPR006620">
    <property type="entry name" value="Pro_4_hyd_alph"/>
</dbReference>
<evidence type="ECO:0000259" key="4">
    <source>
        <dbReference type="SMART" id="SM00702"/>
    </source>
</evidence>
<dbReference type="SMART" id="SM00702">
    <property type="entry name" value="P4Hc"/>
    <property type="match status" value="1"/>
</dbReference>
<dbReference type="InterPro" id="IPR039558">
    <property type="entry name" value="TPA1/OFD1_N"/>
</dbReference>
<dbReference type="EMBL" id="CP059693">
    <property type="protein sequence ID" value="WDE10489.1"/>
    <property type="molecule type" value="Genomic_DNA"/>
</dbReference>
<dbReference type="PANTHER" id="PTHR12117">
    <property type="entry name" value="HISTONE ACETYLTRANSFERASE COMPLEX"/>
    <property type="match status" value="1"/>
</dbReference>
<comment type="cofactor">
    <cofactor evidence="1">
        <name>L-ascorbate</name>
        <dbReference type="ChEBI" id="CHEBI:38290"/>
    </cofactor>
</comment>
<keyword evidence="3" id="KW-0560">Oxidoreductase</keyword>
<evidence type="ECO:0000313" key="6">
    <source>
        <dbReference type="Proteomes" id="UP001215231"/>
    </source>
</evidence>
<reference evidence="5 6" key="1">
    <citation type="journal article" date="2022" name="Mar. Drugs">
        <title>Bioassay-Guided Fractionation Leads to the Detection of Cholic Acid Generated by the Rare Thalassomonas sp.</title>
        <authorList>
            <person name="Pheiffer F."/>
            <person name="Schneider Y.K."/>
            <person name="Hansen E.H."/>
            <person name="Andersen J.H."/>
            <person name="Isaksson J."/>
            <person name="Busche T."/>
            <person name="R C."/>
            <person name="Kalinowski J."/>
            <person name="Zyl L.V."/>
            <person name="Trindade M."/>
        </authorList>
    </citation>
    <scope>NUCLEOTIDE SEQUENCE [LARGE SCALE GENOMIC DNA]</scope>
    <source>
        <strain evidence="5 6">A5K-61T</strain>
    </source>
</reference>
<keyword evidence="6" id="KW-1185">Reference proteome</keyword>
<dbReference type="Proteomes" id="UP001215231">
    <property type="component" value="Chromosome"/>
</dbReference>
<protein>
    <submittedName>
        <fullName evidence="5">2OG-Fe(II) oxygenase</fullName>
    </submittedName>
</protein>
<evidence type="ECO:0000256" key="1">
    <source>
        <dbReference type="ARBA" id="ARBA00001961"/>
    </source>
</evidence>
<evidence type="ECO:0000256" key="2">
    <source>
        <dbReference type="ARBA" id="ARBA00022964"/>
    </source>
</evidence>
<proteinExistence type="predicted"/>
<accession>A0ABY7VA15</accession>
<feature type="domain" description="Prolyl 4-hydroxylase alpha subunit" evidence="4">
    <location>
        <begin position="49"/>
        <end position="217"/>
    </location>
</feature>